<keyword evidence="5" id="KW-1185">Reference proteome</keyword>
<sequence length="129" mass="14482">MACVLVVEDDVDLQFVIDLLLKRAGHEVTMAGHGRAALEAAARRMPDAVVLDWMMPGMSGPEVCRRLRAMPGGDRVGVLMLTVRVEPDDREEALRAGVDDYMVKPFEHEEFMRRLGEMLEHVARARPRA</sequence>
<dbReference type="SMART" id="SM00448">
    <property type="entry name" value="REC"/>
    <property type="match status" value="1"/>
</dbReference>
<dbReference type="InterPro" id="IPR050595">
    <property type="entry name" value="Bact_response_regulator"/>
</dbReference>
<dbReference type="InterPro" id="IPR001789">
    <property type="entry name" value="Sig_transdc_resp-reg_receiver"/>
</dbReference>
<dbReference type="Gene3D" id="3.40.50.2300">
    <property type="match status" value="1"/>
</dbReference>
<dbReference type="Proteomes" id="UP001500320">
    <property type="component" value="Unassembled WGS sequence"/>
</dbReference>
<dbReference type="Pfam" id="PF00072">
    <property type="entry name" value="Response_reg"/>
    <property type="match status" value="1"/>
</dbReference>
<evidence type="ECO:0000313" key="4">
    <source>
        <dbReference type="EMBL" id="GAA3124340.1"/>
    </source>
</evidence>
<dbReference type="CDD" id="cd17574">
    <property type="entry name" value="REC_OmpR"/>
    <property type="match status" value="1"/>
</dbReference>
<feature type="modified residue" description="4-aspartylphosphate" evidence="2">
    <location>
        <position position="52"/>
    </location>
</feature>
<dbReference type="PANTHER" id="PTHR44591">
    <property type="entry name" value="STRESS RESPONSE REGULATOR PROTEIN 1"/>
    <property type="match status" value="1"/>
</dbReference>
<dbReference type="RefSeq" id="WP_344857057.1">
    <property type="nucleotide sequence ID" value="NZ_BAAAUT010000008.1"/>
</dbReference>
<dbReference type="PROSITE" id="PS50110">
    <property type="entry name" value="RESPONSE_REGULATORY"/>
    <property type="match status" value="1"/>
</dbReference>
<dbReference type="SUPFAM" id="SSF52172">
    <property type="entry name" value="CheY-like"/>
    <property type="match status" value="1"/>
</dbReference>
<evidence type="ECO:0000256" key="1">
    <source>
        <dbReference type="ARBA" id="ARBA00022553"/>
    </source>
</evidence>
<reference evidence="5" key="1">
    <citation type="journal article" date="2019" name="Int. J. Syst. Evol. Microbiol.">
        <title>The Global Catalogue of Microorganisms (GCM) 10K type strain sequencing project: providing services to taxonomists for standard genome sequencing and annotation.</title>
        <authorList>
            <consortium name="The Broad Institute Genomics Platform"/>
            <consortium name="The Broad Institute Genome Sequencing Center for Infectious Disease"/>
            <person name="Wu L."/>
            <person name="Ma J."/>
        </authorList>
    </citation>
    <scope>NUCLEOTIDE SEQUENCE [LARGE SCALE GENOMIC DNA]</scope>
    <source>
        <strain evidence="5">JCM 9373</strain>
    </source>
</reference>
<gene>
    <name evidence="4" type="ORF">GCM10010466_14090</name>
</gene>
<dbReference type="EMBL" id="BAAAUT010000008">
    <property type="protein sequence ID" value="GAA3124340.1"/>
    <property type="molecule type" value="Genomic_DNA"/>
</dbReference>
<evidence type="ECO:0000313" key="5">
    <source>
        <dbReference type="Proteomes" id="UP001500320"/>
    </source>
</evidence>
<dbReference type="InterPro" id="IPR011006">
    <property type="entry name" value="CheY-like_superfamily"/>
</dbReference>
<evidence type="ECO:0000256" key="2">
    <source>
        <dbReference type="PROSITE-ProRule" id="PRU00169"/>
    </source>
</evidence>
<evidence type="ECO:0000259" key="3">
    <source>
        <dbReference type="PROSITE" id="PS50110"/>
    </source>
</evidence>
<organism evidence="4 5">
    <name type="scientific">Planomonospora alba</name>
    <dbReference type="NCBI Taxonomy" id="161354"/>
    <lineage>
        <taxon>Bacteria</taxon>
        <taxon>Bacillati</taxon>
        <taxon>Actinomycetota</taxon>
        <taxon>Actinomycetes</taxon>
        <taxon>Streptosporangiales</taxon>
        <taxon>Streptosporangiaceae</taxon>
        <taxon>Planomonospora</taxon>
    </lineage>
</organism>
<keyword evidence="1 2" id="KW-0597">Phosphoprotein</keyword>
<accession>A0ABP6MSC6</accession>
<comment type="caution">
    <text evidence="4">The sequence shown here is derived from an EMBL/GenBank/DDBJ whole genome shotgun (WGS) entry which is preliminary data.</text>
</comment>
<dbReference type="PANTHER" id="PTHR44591:SF3">
    <property type="entry name" value="RESPONSE REGULATORY DOMAIN-CONTAINING PROTEIN"/>
    <property type="match status" value="1"/>
</dbReference>
<feature type="domain" description="Response regulatory" evidence="3">
    <location>
        <begin position="3"/>
        <end position="119"/>
    </location>
</feature>
<name>A0ABP6MSC6_9ACTN</name>
<proteinExistence type="predicted"/>
<protein>
    <recommendedName>
        <fullName evidence="3">Response regulatory domain-containing protein</fullName>
    </recommendedName>
</protein>